<feature type="chain" id="PRO_5039041751" description="Parallel beta helix pectate lyase-like protein" evidence="1">
    <location>
        <begin position="26"/>
        <end position="567"/>
    </location>
</feature>
<protein>
    <recommendedName>
        <fullName evidence="4">Parallel beta helix pectate lyase-like protein</fullName>
    </recommendedName>
</protein>
<dbReference type="EMBL" id="CP059399">
    <property type="protein sequence ID" value="QLY28311.1"/>
    <property type="molecule type" value="Genomic_DNA"/>
</dbReference>
<dbReference type="SUPFAM" id="SSF51126">
    <property type="entry name" value="Pectin lyase-like"/>
    <property type="match status" value="1"/>
</dbReference>
<gene>
    <name evidence="2" type="ORF">H0264_23345</name>
</gene>
<dbReference type="KEGG" id="nhu:H0264_23345"/>
<organism evidence="2 3">
    <name type="scientific">Nocardia huaxiensis</name>
    <dbReference type="NCBI Taxonomy" id="2755382"/>
    <lineage>
        <taxon>Bacteria</taxon>
        <taxon>Bacillati</taxon>
        <taxon>Actinomycetota</taxon>
        <taxon>Actinomycetes</taxon>
        <taxon>Mycobacteriales</taxon>
        <taxon>Nocardiaceae</taxon>
        <taxon>Nocardia</taxon>
    </lineage>
</organism>
<accession>A0A7D6V7M1</accession>
<dbReference type="InterPro" id="IPR011050">
    <property type="entry name" value="Pectin_lyase_fold/virulence"/>
</dbReference>
<name>A0A7D6V7M1_9NOCA</name>
<proteinExistence type="predicted"/>
<dbReference type="Proteomes" id="UP000515512">
    <property type="component" value="Chromosome"/>
</dbReference>
<keyword evidence="3" id="KW-1185">Reference proteome</keyword>
<evidence type="ECO:0000313" key="2">
    <source>
        <dbReference type="EMBL" id="QLY28311.1"/>
    </source>
</evidence>
<dbReference type="Gene3D" id="2.160.20.10">
    <property type="entry name" value="Single-stranded right-handed beta-helix, Pectin lyase-like"/>
    <property type="match status" value="1"/>
</dbReference>
<dbReference type="InterPro" id="IPR006626">
    <property type="entry name" value="PbH1"/>
</dbReference>
<dbReference type="SMART" id="SM00710">
    <property type="entry name" value="PbH1"/>
    <property type="match status" value="7"/>
</dbReference>
<sequence length="567" mass="57728">MRTSTFVTTATVTLSLLVPGWSTVAAQPAEPGTWHVRAGAGAGDGSAERPFDSLGTVERVSGPGDIIIIDPAPADLPPLDGGIVLKPGQQLIGGGAPVTALPPGAPSPRLTNTTNIAGDVVRLAPGTAVRNLVLDGATRAGIYGLDATDVVVEGNDISGTNRLCHDGFMIGPFQIPAAIAVRKTLPKLPDFVILNNGFAAVMLDYPGSSGSARITANRVHDTGCGDGIDVRTFGSSVVTAELSDNTVSNINIGLAKLSVLAMGLQSKDDSSLTATLTGNTQTGIALAGNQPTNLFADSEGVFINPVDRSHMSVRIDRNTFRHGSGNFSANGLEYVTTSGSPTSEVIVTDSSFDDVTGDVIESYNLSPDAAAHALTLDGVRASRSHFPAAMLNPIVPANLGSCLVTTGFGRDSATELTVRNSDLRDCSADGLAVVTYVPDGPQPARARMSFDIRDTTIAGAAANGLNILNVGNLATLHGRMENSTITGAAGAAIRASSDGTIAEPVVDFGGGALGSTGGNCVASSDGVDITGIPVSAGNNWWGTQSGTFTRAGMDTGAQLTAPPRPNC</sequence>
<dbReference type="InterPro" id="IPR012334">
    <property type="entry name" value="Pectin_lyas_fold"/>
</dbReference>
<feature type="signal peptide" evidence="1">
    <location>
        <begin position="1"/>
        <end position="25"/>
    </location>
</feature>
<dbReference type="AlphaFoldDB" id="A0A7D6V7M1"/>
<evidence type="ECO:0000313" key="3">
    <source>
        <dbReference type="Proteomes" id="UP000515512"/>
    </source>
</evidence>
<evidence type="ECO:0000256" key="1">
    <source>
        <dbReference type="SAM" id="SignalP"/>
    </source>
</evidence>
<keyword evidence="1" id="KW-0732">Signal</keyword>
<evidence type="ECO:0008006" key="4">
    <source>
        <dbReference type="Google" id="ProtNLM"/>
    </source>
</evidence>
<dbReference type="RefSeq" id="WP_181579519.1">
    <property type="nucleotide sequence ID" value="NZ_CP059399.1"/>
</dbReference>
<reference evidence="2 3" key="1">
    <citation type="submission" date="2020-07" db="EMBL/GenBank/DDBJ databases">
        <authorList>
            <person name="Zhuang K."/>
            <person name="Ran Y."/>
        </authorList>
    </citation>
    <scope>NUCLEOTIDE SEQUENCE [LARGE SCALE GENOMIC DNA]</scope>
    <source>
        <strain evidence="2 3">WCH-YHL-001</strain>
    </source>
</reference>